<accession>A0AA86RAL7</accession>
<reference evidence="5" key="1">
    <citation type="submission" date="2023-06" db="EMBL/GenBank/DDBJ databases">
        <authorList>
            <person name="Kurt Z."/>
        </authorList>
    </citation>
    <scope>NUCLEOTIDE SEQUENCE</scope>
</reference>
<protein>
    <submittedName>
        <fullName evidence="5">Leucine-rich repeat protein</fullName>
    </submittedName>
    <submittedName>
        <fullName evidence="6">Leucine-rich_repeat protein</fullName>
    </submittedName>
</protein>
<proteinExistence type="predicted"/>
<dbReference type="InterPro" id="IPR032675">
    <property type="entry name" value="LRR_dom_sf"/>
</dbReference>
<organism evidence="5">
    <name type="scientific">Hexamita inflata</name>
    <dbReference type="NCBI Taxonomy" id="28002"/>
    <lineage>
        <taxon>Eukaryota</taxon>
        <taxon>Metamonada</taxon>
        <taxon>Diplomonadida</taxon>
        <taxon>Hexamitidae</taxon>
        <taxon>Hexamitinae</taxon>
        <taxon>Hexamita</taxon>
    </lineage>
</organism>
<evidence type="ECO:0000256" key="1">
    <source>
        <dbReference type="ARBA" id="ARBA00022614"/>
    </source>
</evidence>
<keyword evidence="1" id="KW-0433">Leucine-rich repeat</keyword>
<evidence type="ECO:0000313" key="5">
    <source>
        <dbReference type="EMBL" id="CAI9973875.1"/>
    </source>
</evidence>
<feature type="compositionally biased region" description="Low complexity" evidence="4">
    <location>
        <begin position="487"/>
        <end position="499"/>
    </location>
</feature>
<reference evidence="6 7" key="2">
    <citation type="submission" date="2024-07" db="EMBL/GenBank/DDBJ databases">
        <authorList>
            <person name="Akdeniz Z."/>
        </authorList>
    </citation>
    <scope>NUCLEOTIDE SEQUENCE [LARGE SCALE GENOMIC DNA]</scope>
</reference>
<keyword evidence="7" id="KW-1185">Reference proteome</keyword>
<dbReference type="EMBL" id="CAXDID020000527">
    <property type="protein sequence ID" value="CAL6100100.1"/>
    <property type="molecule type" value="Genomic_DNA"/>
</dbReference>
<feature type="compositionally biased region" description="Polar residues" evidence="4">
    <location>
        <begin position="500"/>
        <end position="520"/>
    </location>
</feature>
<evidence type="ECO:0000313" key="7">
    <source>
        <dbReference type="Proteomes" id="UP001642409"/>
    </source>
</evidence>
<feature type="region of interest" description="Disordered" evidence="4">
    <location>
        <begin position="487"/>
        <end position="520"/>
    </location>
</feature>
<evidence type="ECO:0000256" key="2">
    <source>
        <dbReference type="ARBA" id="ARBA00022737"/>
    </source>
</evidence>
<dbReference type="InterPro" id="IPR025875">
    <property type="entry name" value="Leu-rich_rpt_4"/>
</dbReference>
<gene>
    <name evidence="5" type="ORF">HINF_LOCUS61520</name>
    <name evidence="6" type="ORF">HINF_LOCUS70394</name>
</gene>
<dbReference type="Pfam" id="PF12799">
    <property type="entry name" value="LRR_4"/>
    <property type="match status" value="1"/>
</dbReference>
<dbReference type="PROSITE" id="PS51450">
    <property type="entry name" value="LRR"/>
    <property type="match status" value="1"/>
</dbReference>
<keyword evidence="3" id="KW-0175">Coiled coil</keyword>
<dbReference type="InterPro" id="IPR001611">
    <property type="entry name" value="Leu-rich_rpt"/>
</dbReference>
<dbReference type="Gene3D" id="3.80.10.10">
    <property type="entry name" value="Ribonuclease Inhibitor"/>
    <property type="match status" value="1"/>
</dbReference>
<dbReference type="EMBL" id="CATOUU010001128">
    <property type="protein sequence ID" value="CAI9973875.1"/>
    <property type="molecule type" value="Genomic_DNA"/>
</dbReference>
<comment type="caution">
    <text evidence="5">The sequence shown here is derived from an EMBL/GenBank/DDBJ whole genome shotgun (WGS) entry which is preliminary data.</text>
</comment>
<dbReference type="Proteomes" id="UP001642409">
    <property type="component" value="Unassembled WGS sequence"/>
</dbReference>
<feature type="coiled-coil region" evidence="3">
    <location>
        <begin position="365"/>
        <end position="437"/>
    </location>
</feature>
<sequence length="657" mass="77022">MTLTLSQIQSISEKLIASNCTALDLSEKQLNSIANLTPLGNRNLRLNQLYLNNNMLTSIQFFPLFYLQELYLQNNKLSIINFQFPFPKLRVLDISNNNISKIMVKLPETIINLNLSNNKLTDEVISQLNLLKQLQQVNISQNYLNYETVIKFITWANIQCDDALDYDNNILENSVVMEKSVNQQDQDDRKVFNFKQYVQNHKTQLNQKINNDQMQEPIQNIQYIQPPQMLNESPIRQNENSLNNRPQNIQNTQNIQPNVFVKPIQQQSISSTPQQQQEQPNTQNKYQFQQVIPNYIPQNVQYEDKIQSNQSIQLKEMTDPQLIQRSWEELIKSYEKTSQVGFPNPLQPQSLANVRRKLFQLAYSEQALKKQNFHQQAKITQLENENNQLKQKLQLYKDQDVEHQNIQKQVNQLVAHCQNYQATIQNYKTSFQQITQQLKDFKLKSNDDIEEETYQLVKKLKTLETKVQSIQELQKAQKKSQTIKQQQQQIQELPKPQFQKSSQTQIELQNQSAQTSLTSTDAKIQTDTFLPTPAQLPPTPKQEPTDYETIVNQQLQKRVQFSKISEKPSPLKIPFEISQFDPKQFSNVQTELKNLDLTETVDKVVQKIKSSRLDTNMNAEQIALKYQKYAPQFFDYDMNMFKDSRKITQDLMQMDLK</sequence>
<evidence type="ECO:0000313" key="6">
    <source>
        <dbReference type="EMBL" id="CAL6100100.1"/>
    </source>
</evidence>
<dbReference type="SUPFAM" id="SSF52047">
    <property type="entry name" value="RNI-like"/>
    <property type="match status" value="1"/>
</dbReference>
<keyword evidence="2" id="KW-0677">Repeat</keyword>
<dbReference type="AlphaFoldDB" id="A0AA86RAL7"/>
<evidence type="ECO:0000256" key="4">
    <source>
        <dbReference type="SAM" id="MobiDB-lite"/>
    </source>
</evidence>
<name>A0AA86RAL7_9EUKA</name>
<evidence type="ECO:0000256" key="3">
    <source>
        <dbReference type="SAM" id="Coils"/>
    </source>
</evidence>